<dbReference type="OrthoDB" id="5184982at2"/>
<dbReference type="RefSeq" id="WP_091081091.1">
    <property type="nucleotide sequence ID" value="NZ_FMHT01000003.1"/>
</dbReference>
<reference evidence="2 3" key="1">
    <citation type="submission" date="2016-06" db="EMBL/GenBank/DDBJ databases">
        <authorList>
            <person name="Kjaerup R.B."/>
            <person name="Dalgaard T.S."/>
            <person name="Juul-Madsen H.R."/>
        </authorList>
    </citation>
    <scope>NUCLEOTIDE SEQUENCE [LARGE SCALE GENOMIC DNA]</scope>
    <source>
        <strain evidence="2 3">DSM 43818</strain>
    </source>
</reference>
<feature type="chain" id="PRO_5008745277" evidence="1">
    <location>
        <begin position="24"/>
        <end position="282"/>
    </location>
</feature>
<keyword evidence="3" id="KW-1185">Reference proteome</keyword>
<evidence type="ECO:0000256" key="1">
    <source>
        <dbReference type="SAM" id="SignalP"/>
    </source>
</evidence>
<organism evidence="2 3">
    <name type="scientific">Micromonospora nigra</name>
    <dbReference type="NCBI Taxonomy" id="145857"/>
    <lineage>
        <taxon>Bacteria</taxon>
        <taxon>Bacillati</taxon>
        <taxon>Actinomycetota</taxon>
        <taxon>Actinomycetes</taxon>
        <taxon>Micromonosporales</taxon>
        <taxon>Micromonosporaceae</taxon>
        <taxon>Micromonospora</taxon>
    </lineage>
</organism>
<dbReference type="AlphaFoldDB" id="A0A1C6RYF9"/>
<evidence type="ECO:0000313" key="3">
    <source>
        <dbReference type="Proteomes" id="UP000199699"/>
    </source>
</evidence>
<accession>A0A1C6RYF9</accession>
<evidence type="ECO:0000313" key="2">
    <source>
        <dbReference type="EMBL" id="SCL22261.1"/>
    </source>
</evidence>
<name>A0A1C6RYF9_9ACTN</name>
<gene>
    <name evidence="2" type="ORF">GA0070616_2504</name>
</gene>
<dbReference type="EMBL" id="FMHT01000003">
    <property type="protein sequence ID" value="SCL22261.1"/>
    <property type="molecule type" value="Genomic_DNA"/>
</dbReference>
<keyword evidence="1" id="KW-0732">Signal</keyword>
<sequence length="282" mass="29123">MTTLSVVRWAALLPLVLLATACAQQEDGGGDAGPVTPTYPDDAVVLRIDQTGGFVTPAVALTRLPTVTVYGDGRMITEGPTVLVYPGPALPNIQVTNLDADQVKQVIERARAAGVGSAGDLGSPQVADVPETRFTLRGAVGVEKTTVEGLDAPGTGLTAEQQAAREKLRDFAAWVPELAAEAETQPYRPTAVAALAEPWVANDEAGPQAEVAWPGPDLPGTPVGTTGLGCVTVTGDQVPRLLDVAAKATAATPWTSGGKRWTVTLRPLLPDETDCDDLTSAG</sequence>
<dbReference type="STRING" id="145857.GA0070616_2504"/>
<feature type="signal peptide" evidence="1">
    <location>
        <begin position="1"/>
        <end position="23"/>
    </location>
</feature>
<dbReference type="Proteomes" id="UP000199699">
    <property type="component" value="Unassembled WGS sequence"/>
</dbReference>
<protein>
    <submittedName>
        <fullName evidence="2">Uncharacterized protein</fullName>
    </submittedName>
</protein>
<proteinExistence type="predicted"/>